<gene>
    <name evidence="3" type="ORF">ACFQXB_14840</name>
</gene>
<evidence type="ECO:0000313" key="4">
    <source>
        <dbReference type="Proteomes" id="UP001596516"/>
    </source>
</evidence>
<reference evidence="4" key="1">
    <citation type="journal article" date="2019" name="Int. J. Syst. Evol. Microbiol.">
        <title>The Global Catalogue of Microorganisms (GCM) 10K type strain sequencing project: providing services to taxonomists for standard genome sequencing and annotation.</title>
        <authorList>
            <consortium name="The Broad Institute Genomics Platform"/>
            <consortium name="The Broad Institute Genome Sequencing Center for Infectious Disease"/>
            <person name="Wu L."/>
            <person name="Ma J."/>
        </authorList>
    </citation>
    <scope>NUCLEOTIDE SEQUENCE [LARGE SCALE GENOMIC DNA]</scope>
    <source>
        <strain evidence="4">CGMCC 1.12750</strain>
    </source>
</reference>
<sequence>MTTDTMERSDAADGARLSLIDCDVHPRLPRMADLSPHSDRYWAEMFAYRNIDRQELMAYPVSTLPYRPQDAGVTTDAAGLARAHLDPNGISTAILNVMSGAHAAYDPYLAAAMCEATNRWLAAEWLDADPRLRGSLLVPFQHPEAAVREIERCAGDGRFVQVLTVLMGEKPLGRREYWPIYRAMAEHGFALGIHAGSTYRHAPTQCGFFSYRVEEAAAQTQAFSSQVASLVAEGVFGEFPDLRVVLHESGVSWLPSLMWRMSKDWKGARIEVPWVKVPPAELIATHVRMTTQPFDGPGGPDAARVVAQLEHDMLLYASDFPHAHAGGAGLPHWLPAELHRAVARDNALSTYARLEVADV</sequence>
<dbReference type="InterPro" id="IPR006680">
    <property type="entry name" value="Amidohydro-rel"/>
</dbReference>
<organism evidence="3 4">
    <name type="scientific">Plastorhodobacter daqingensis</name>
    <dbReference type="NCBI Taxonomy" id="1387281"/>
    <lineage>
        <taxon>Bacteria</taxon>
        <taxon>Pseudomonadati</taxon>
        <taxon>Pseudomonadota</taxon>
        <taxon>Alphaproteobacteria</taxon>
        <taxon>Rhodobacterales</taxon>
        <taxon>Paracoccaceae</taxon>
        <taxon>Plastorhodobacter</taxon>
    </lineage>
</organism>
<dbReference type="Pfam" id="PF04909">
    <property type="entry name" value="Amidohydro_2"/>
    <property type="match status" value="1"/>
</dbReference>
<dbReference type="InterPro" id="IPR032466">
    <property type="entry name" value="Metal_Hydrolase"/>
</dbReference>
<dbReference type="RefSeq" id="WP_377405425.1">
    <property type="nucleotide sequence ID" value="NZ_JBHTFQ010000008.1"/>
</dbReference>
<accession>A0ABW2UMZ9</accession>
<dbReference type="Proteomes" id="UP001596516">
    <property type="component" value="Unassembled WGS sequence"/>
</dbReference>
<evidence type="ECO:0000259" key="2">
    <source>
        <dbReference type="Pfam" id="PF04909"/>
    </source>
</evidence>
<keyword evidence="4" id="KW-1185">Reference proteome</keyword>
<protein>
    <submittedName>
        <fullName evidence="3">Amidohydrolase family protein</fullName>
    </submittedName>
</protein>
<proteinExistence type="predicted"/>
<dbReference type="EMBL" id="JBHTFQ010000008">
    <property type="protein sequence ID" value="MFC7705470.1"/>
    <property type="molecule type" value="Genomic_DNA"/>
</dbReference>
<dbReference type="PANTHER" id="PTHR21240:SF28">
    <property type="entry name" value="ISO-OROTATE DECARBOXYLASE (EUROFUNG)"/>
    <property type="match status" value="1"/>
</dbReference>
<dbReference type="PANTHER" id="PTHR21240">
    <property type="entry name" value="2-AMINO-3-CARBOXYLMUCONATE-6-SEMIALDEHYDE DECARBOXYLASE"/>
    <property type="match status" value="1"/>
</dbReference>
<dbReference type="SUPFAM" id="SSF51556">
    <property type="entry name" value="Metallo-dependent hydrolases"/>
    <property type="match status" value="1"/>
</dbReference>
<evidence type="ECO:0000256" key="1">
    <source>
        <dbReference type="ARBA" id="ARBA00023239"/>
    </source>
</evidence>
<feature type="domain" description="Amidohydrolase-related" evidence="2">
    <location>
        <begin position="20"/>
        <end position="351"/>
    </location>
</feature>
<keyword evidence="1" id="KW-0456">Lyase</keyword>
<name>A0ABW2UMZ9_9RHOB</name>
<dbReference type="Gene3D" id="3.20.20.140">
    <property type="entry name" value="Metal-dependent hydrolases"/>
    <property type="match status" value="1"/>
</dbReference>
<evidence type="ECO:0000313" key="3">
    <source>
        <dbReference type="EMBL" id="MFC7705470.1"/>
    </source>
</evidence>
<comment type="caution">
    <text evidence="3">The sequence shown here is derived from an EMBL/GenBank/DDBJ whole genome shotgun (WGS) entry which is preliminary data.</text>
</comment>
<dbReference type="InterPro" id="IPR032465">
    <property type="entry name" value="ACMSD"/>
</dbReference>